<name>A0ABU0X2T9_9PSEU</name>
<dbReference type="Proteomes" id="UP001225605">
    <property type="component" value="Unassembled WGS sequence"/>
</dbReference>
<proteinExistence type="predicted"/>
<dbReference type="EMBL" id="NSDM01000009">
    <property type="protein sequence ID" value="MDQ2586440.1"/>
    <property type="molecule type" value="Genomic_DNA"/>
</dbReference>
<organism evidence="1 2">
    <name type="scientific">Saccharothrix yanglingensis</name>
    <dbReference type="NCBI Taxonomy" id="659496"/>
    <lineage>
        <taxon>Bacteria</taxon>
        <taxon>Bacillati</taxon>
        <taxon>Actinomycetota</taxon>
        <taxon>Actinomycetes</taxon>
        <taxon>Pseudonocardiales</taxon>
        <taxon>Pseudonocardiaceae</taxon>
        <taxon>Saccharothrix</taxon>
    </lineage>
</organism>
<keyword evidence="2" id="KW-1185">Reference proteome</keyword>
<evidence type="ECO:0000313" key="1">
    <source>
        <dbReference type="EMBL" id="MDQ2586440.1"/>
    </source>
</evidence>
<accession>A0ABU0X2T9</accession>
<protein>
    <submittedName>
        <fullName evidence="1">Uncharacterized protein</fullName>
    </submittedName>
</protein>
<reference evidence="1 2" key="1">
    <citation type="submission" date="2017-06" db="EMBL/GenBank/DDBJ databases">
        <title>Cultured bacterium strain Saccharothrix yanglingensis Hhs.015.</title>
        <authorList>
            <person name="Xia Y."/>
        </authorList>
    </citation>
    <scope>NUCLEOTIDE SEQUENCE [LARGE SCALE GENOMIC DNA]</scope>
    <source>
        <strain evidence="1 2">Hhs.015</strain>
    </source>
</reference>
<sequence>MAGLGAVRLVGADVFAPNLLSDRPLDVRDAGAVADAFEAFPAVLQPVTHQQRVLAWRDWGTVELLARLTSARSAPPGTPEAWRDWATTRLAATRLGRPPGDAAAVLGDPGDWSRWSVAVAQLSSLALPGLGGPVHDAVAAEPLALARGATRALLRRDHTTAARLARWVALLADRVPLDAPLLLEHLGLHAGADARLLLDLTVAGRVLGAVGR</sequence>
<comment type="caution">
    <text evidence="1">The sequence shown here is derived from an EMBL/GenBank/DDBJ whole genome shotgun (WGS) entry which is preliminary data.</text>
</comment>
<evidence type="ECO:0000313" key="2">
    <source>
        <dbReference type="Proteomes" id="UP001225605"/>
    </source>
</evidence>
<gene>
    <name evidence="1" type="ORF">CKY47_21080</name>
</gene>